<dbReference type="Proteomes" id="UP000036851">
    <property type="component" value="Unassembled WGS sequence"/>
</dbReference>
<dbReference type="InterPro" id="IPR008966">
    <property type="entry name" value="Adhesion_dom_sf"/>
</dbReference>
<evidence type="ECO:0000313" key="5">
    <source>
        <dbReference type="Proteomes" id="UP000036851"/>
    </source>
</evidence>
<evidence type="ECO:0000313" key="6">
    <source>
        <dbReference type="Proteomes" id="UP000037088"/>
    </source>
</evidence>
<evidence type="ECO:0000259" key="2">
    <source>
        <dbReference type="Pfam" id="PF00419"/>
    </source>
</evidence>
<dbReference type="EMBL" id="JRXF01000029">
    <property type="protein sequence ID" value="KOC90589.1"/>
    <property type="molecule type" value="Genomic_DNA"/>
</dbReference>
<evidence type="ECO:0000313" key="3">
    <source>
        <dbReference type="EMBL" id="KOC88584.1"/>
    </source>
</evidence>
<evidence type="ECO:0000256" key="1">
    <source>
        <dbReference type="SAM" id="SignalP"/>
    </source>
</evidence>
<sequence>MQFKKTSALLLAMGLFSMGAAQAADQGGGTVTFSGSLIEAPCSVDPDSKDLNVPMGQVTTAALKSQGTAAPVRFEIKLNDCQNMTQKVKVKFTGIADSKDPKLLGLQDGTAEGAGIKLMNDNGSQIDLNTGLSSEVSLTPTTIISLQAALKGSGTDAELKAGDFTSVANFALQYN</sequence>
<protein>
    <recommendedName>
        <fullName evidence="2">Fimbrial-type adhesion domain-containing protein</fullName>
    </recommendedName>
</protein>
<dbReference type="RefSeq" id="WP_052900765.1">
    <property type="nucleotide sequence ID" value="NZ_JRXE01000023.1"/>
</dbReference>
<dbReference type="Gene3D" id="2.60.40.1090">
    <property type="entry name" value="Fimbrial-type adhesion domain"/>
    <property type="match status" value="1"/>
</dbReference>
<reference evidence="5 6" key="1">
    <citation type="journal article" date="2015" name="Int. J. Syst. Evol. Microbiol.">
        <title>Erwinia iniecta sp. nov., isolated from Russian wheat aphids (Diuraphis noxia).</title>
        <authorList>
            <person name="Campillo T."/>
            <person name="Luna E."/>
            <person name="Portier P."/>
            <person name="Fischer-Le Saux M."/>
            <person name="Lapitan N."/>
            <person name="Tisserat N.A."/>
            <person name="Leach J.E."/>
        </authorList>
    </citation>
    <scope>NUCLEOTIDE SEQUENCE [LARGE SCALE GENOMIC DNA]</scope>
    <source>
        <strain evidence="3 6">B120</strain>
        <strain evidence="4 5">B149</strain>
    </source>
</reference>
<name>A0A0L7SZH9_9GAMM</name>
<feature type="chain" id="PRO_5010426984" description="Fimbrial-type adhesion domain-containing protein" evidence="1">
    <location>
        <begin position="24"/>
        <end position="175"/>
    </location>
</feature>
<keyword evidence="6" id="KW-1185">Reference proteome</keyword>
<dbReference type="PANTHER" id="PTHR33420:SF26">
    <property type="entry name" value="FIMBRIAL SUBUNIT"/>
    <property type="match status" value="1"/>
</dbReference>
<comment type="caution">
    <text evidence="3">The sequence shown here is derived from an EMBL/GenBank/DDBJ whole genome shotgun (WGS) entry which is preliminary data.</text>
</comment>
<accession>A0A0L7SZH9</accession>
<dbReference type="EMBL" id="JRXE01000023">
    <property type="protein sequence ID" value="KOC88584.1"/>
    <property type="molecule type" value="Genomic_DNA"/>
</dbReference>
<dbReference type="InterPro" id="IPR050263">
    <property type="entry name" value="Bact_Fimbrial_Adh_Pro"/>
</dbReference>
<dbReference type="InterPro" id="IPR036937">
    <property type="entry name" value="Adhesion_dom_fimbrial_sf"/>
</dbReference>
<dbReference type="Proteomes" id="UP000037088">
    <property type="component" value="Unassembled WGS sequence"/>
</dbReference>
<proteinExistence type="predicted"/>
<dbReference type="GO" id="GO:0043709">
    <property type="term" value="P:cell adhesion involved in single-species biofilm formation"/>
    <property type="evidence" value="ECO:0007669"/>
    <property type="project" value="TreeGrafter"/>
</dbReference>
<evidence type="ECO:0000313" key="4">
    <source>
        <dbReference type="EMBL" id="KOC90589.1"/>
    </source>
</evidence>
<dbReference type="STRING" id="1560201.NG42_16040"/>
<feature type="signal peptide" evidence="1">
    <location>
        <begin position="1"/>
        <end position="23"/>
    </location>
</feature>
<feature type="domain" description="Fimbrial-type adhesion" evidence="2">
    <location>
        <begin position="32"/>
        <end position="174"/>
    </location>
</feature>
<dbReference type="GO" id="GO:0009289">
    <property type="term" value="C:pilus"/>
    <property type="evidence" value="ECO:0007669"/>
    <property type="project" value="InterPro"/>
</dbReference>
<dbReference type="Pfam" id="PF00419">
    <property type="entry name" value="Fimbrial"/>
    <property type="match status" value="1"/>
</dbReference>
<dbReference type="InterPro" id="IPR000259">
    <property type="entry name" value="Adhesion_dom_fimbrial"/>
</dbReference>
<dbReference type="AlphaFoldDB" id="A0A0L7SZH9"/>
<dbReference type="OrthoDB" id="6522787at2"/>
<gene>
    <name evidence="3" type="ORF">NG42_16040</name>
    <name evidence="4" type="ORF">NG43_16950</name>
</gene>
<organism evidence="3 6">
    <name type="scientific">Winslowiella iniecta</name>
    <dbReference type="NCBI Taxonomy" id="1560201"/>
    <lineage>
        <taxon>Bacteria</taxon>
        <taxon>Pseudomonadati</taxon>
        <taxon>Pseudomonadota</taxon>
        <taxon>Gammaproteobacteria</taxon>
        <taxon>Enterobacterales</taxon>
        <taxon>Erwiniaceae</taxon>
        <taxon>Winslowiella</taxon>
    </lineage>
</organism>
<dbReference type="PATRIC" id="fig|1560201.3.peg.3398"/>
<keyword evidence="1" id="KW-0732">Signal</keyword>
<dbReference type="SUPFAM" id="SSF49401">
    <property type="entry name" value="Bacterial adhesins"/>
    <property type="match status" value="1"/>
</dbReference>
<dbReference type="PANTHER" id="PTHR33420">
    <property type="entry name" value="FIMBRIAL SUBUNIT ELFA-RELATED"/>
    <property type="match status" value="1"/>
</dbReference>